<proteinExistence type="predicted"/>
<evidence type="ECO:0000313" key="1">
    <source>
        <dbReference type="EMBL" id="GJA63687.1"/>
    </source>
</evidence>
<dbReference type="RefSeq" id="WP_425972850.1">
    <property type="nucleotide sequence ID" value="NZ_JBLTWT010000006.1"/>
</dbReference>
<gene>
    <name evidence="1" type="ORF">KAM351_22980</name>
</gene>
<sequence>MASYQTAMQPRTLETYRGSWEDMGYSLPLGVDTNSAIKLELCYLGGMIQREFIFKGNSSSGGPVTLNSCSGDLGTMPALVVGKQGNK</sequence>
<reference evidence="1" key="1">
    <citation type="submission" date="2021-07" db="EMBL/GenBank/DDBJ databases">
        <title>Draft genome sequence of carbapenem-resistant Aeromonas spp. in Japan.</title>
        <authorList>
            <person name="Maehana S."/>
            <person name="Suzuki M."/>
            <person name="Kitasato H."/>
        </authorList>
    </citation>
    <scope>NUCLEOTIDE SEQUENCE</scope>
    <source>
        <strain evidence="1">KAM351</strain>
    </source>
</reference>
<organism evidence="1 2">
    <name type="scientific">Aeromonas caviae</name>
    <name type="common">Aeromonas punctata</name>
    <dbReference type="NCBI Taxonomy" id="648"/>
    <lineage>
        <taxon>Bacteria</taxon>
        <taxon>Pseudomonadati</taxon>
        <taxon>Pseudomonadota</taxon>
        <taxon>Gammaproteobacteria</taxon>
        <taxon>Aeromonadales</taxon>
        <taxon>Aeromonadaceae</taxon>
        <taxon>Aeromonas</taxon>
    </lineage>
</organism>
<dbReference type="Proteomes" id="UP000886934">
    <property type="component" value="Unassembled WGS sequence"/>
</dbReference>
<comment type="caution">
    <text evidence="1">The sequence shown here is derived from an EMBL/GenBank/DDBJ whole genome shotgun (WGS) entry which is preliminary data.</text>
</comment>
<protein>
    <submittedName>
        <fullName evidence="1">Uncharacterized protein</fullName>
    </submittedName>
</protein>
<dbReference type="AlphaFoldDB" id="A0AA37CXJ1"/>
<dbReference type="EMBL" id="BPNN01000031">
    <property type="protein sequence ID" value="GJA63687.1"/>
    <property type="molecule type" value="Genomic_DNA"/>
</dbReference>
<evidence type="ECO:0000313" key="2">
    <source>
        <dbReference type="Proteomes" id="UP000886934"/>
    </source>
</evidence>
<accession>A0AA37CXJ1</accession>
<name>A0AA37CXJ1_AERCA</name>